<proteinExistence type="predicted"/>
<organism evidence="2 3">
    <name type="scientific">Cotesia glomerata</name>
    <name type="common">Lepidopteran parasitic wasp</name>
    <name type="synonym">Apanteles glomeratus</name>
    <dbReference type="NCBI Taxonomy" id="32391"/>
    <lineage>
        <taxon>Eukaryota</taxon>
        <taxon>Metazoa</taxon>
        <taxon>Ecdysozoa</taxon>
        <taxon>Arthropoda</taxon>
        <taxon>Hexapoda</taxon>
        <taxon>Insecta</taxon>
        <taxon>Pterygota</taxon>
        <taxon>Neoptera</taxon>
        <taxon>Endopterygota</taxon>
        <taxon>Hymenoptera</taxon>
        <taxon>Apocrita</taxon>
        <taxon>Ichneumonoidea</taxon>
        <taxon>Braconidae</taxon>
        <taxon>Microgastrinae</taxon>
        <taxon>Cotesia</taxon>
    </lineage>
</organism>
<feature type="compositionally biased region" description="Basic and acidic residues" evidence="1">
    <location>
        <begin position="100"/>
        <end position="111"/>
    </location>
</feature>
<dbReference type="EMBL" id="JAHXZJ010000001">
    <property type="protein sequence ID" value="KAH0568561.1"/>
    <property type="molecule type" value="Genomic_DNA"/>
</dbReference>
<dbReference type="AlphaFoldDB" id="A0AAV7J6S1"/>
<evidence type="ECO:0000313" key="3">
    <source>
        <dbReference type="Proteomes" id="UP000826195"/>
    </source>
</evidence>
<accession>A0AAV7J6S1</accession>
<sequence length="119" mass="13043">MHKCRGGVTSRWRSLRCKCSKSKESGNRVVGVVVVIAIQHAGLVENEQGGKKRTASMNNVFYGCKKRYIMPNRVVLGGTPGEKLGLAIITTYTCAEEIVSERKRENRDRGPGTEAATCT</sequence>
<comment type="caution">
    <text evidence="2">The sequence shown here is derived from an EMBL/GenBank/DDBJ whole genome shotgun (WGS) entry which is preliminary data.</text>
</comment>
<gene>
    <name evidence="2" type="ORF">KQX54_021199</name>
</gene>
<name>A0AAV7J6S1_COTGL</name>
<keyword evidence="3" id="KW-1185">Reference proteome</keyword>
<feature type="region of interest" description="Disordered" evidence="1">
    <location>
        <begin position="100"/>
        <end position="119"/>
    </location>
</feature>
<evidence type="ECO:0000313" key="2">
    <source>
        <dbReference type="EMBL" id="KAH0568561.1"/>
    </source>
</evidence>
<evidence type="ECO:0000256" key="1">
    <source>
        <dbReference type="SAM" id="MobiDB-lite"/>
    </source>
</evidence>
<dbReference type="Proteomes" id="UP000826195">
    <property type="component" value="Unassembled WGS sequence"/>
</dbReference>
<protein>
    <submittedName>
        <fullName evidence="2">Uncharacterized protein</fullName>
    </submittedName>
</protein>
<reference evidence="2 3" key="1">
    <citation type="journal article" date="2021" name="J. Hered.">
        <title>A chromosome-level genome assembly of the parasitoid wasp, Cotesia glomerata (Hymenoptera: Braconidae).</title>
        <authorList>
            <person name="Pinto B.J."/>
            <person name="Weis J.J."/>
            <person name="Gamble T."/>
            <person name="Ode P.J."/>
            <person name="Paul R."/>
            <person name="Zaspel J.M."/>
        </authorList>
    </citation>
    <scope>NUCLEOTIDE SEQUENCE [LARGE SCALE GENOMIC DNA]</scope>
    <source>
        <strain evidence="2">CgM1</strain>
    </source>
</reference>